<protein>
    <recommendedName>
        <fullName evidence="2">OB domain-containing protein</fullName>
    </recommendedName>
</protein>
<evidence type="ECO:0000313" key="4">
    <source>
        <dbReference type="Proteomes" id="UP000475862"/>
    </source>
</evidence>
<feature type="compositionally biased region" description="Polar residues" evidence="1">
    <location>
        <begin position="293"/>
        <end position="310"/>
    </location>
</feature>
<accession>A0A6G0T7N8</accession>
<name>A0A6G0T7N8_APHGL</name>
<feature type="region of interest" description="Disordered" evidence="1">
    <location>
        <begin position="247"/>
        <end position="272"/>
    </location>
</feature>
<reference evidence="3 4" key="1">
    <citation type="submission" date="2019-08" db="EMBL/GenBank/DDBJ databases">
        <title>The genome of the soybean aphid Biotype 1, its phylome, world population structure and adaptation to the North American continent.</title>
        <authorList>
            <person name="Giordano R."/>
            <person name="Donthu R.K."/>
            <person name="Hernandez A.G."/>
            <person name="Wright C.L."/>
            <person name="Zimin A.V."/>
        </authorList>
    </citation>
    <scope>NUCLEOTIDE SEQUENCE [LARGE SCALE GENOMIC DNA]</scope>
    <source>
        <tissue evidence="3">Whole aphids</tissue>
    </source>
</reference>
<comment type="caution">
    <text evidence="3">The sequence shown here is derived from an EMBL/GenBank/DDBJ whole genome shotgun (WGS) entry which is preliminary data.</text>
</comment>
<dbReference type="InterPro" id="IPR004365">
    <property type="entry name" value="NA-bd_OB_tRNA"/>
</dbReference>
<feature type="region of interest" description="Disordered" evidence="1">
    <location>
        <begin position="293"/>
        <end position="320"/>
    </location>
</feature>
<evidence type="ECO:0000313" key="3">
    <source>
        <dbReference type="EMBL" id="KAE9527377.1"/>
    </source>
</evidence>
<dbReference type="InterPro" id="IPR012340">
    <property type="entry name" value="NA-bd_OB-fold"/>
</dbReference>
<dbReference type="SUPFAM" id="SSF50249">
    <property type="entry name" value="Nucleic acid-binding proteins"/>
    <property type="match status" value="1"/>
</dbReference>
<dbReference type="Gene3D" id="2.40.50.140">
    <property type="entry name" value="Nucleic acid-binding proteins"/>
    <property type="match status" value="1"/>
</dbReference>
<organism evidence="3 4">
    <name type="scientific">Aphis glycines</name>
    <name type="common">Soybean aphid</name>
    <dbReference type="NCBI Taxonomy" id="307491"/>
    <lineage>
        <taxon>Eukaryota</taxon>
        <taxon>Metazoa</taxon>
        <taxon>Ecdysozoa</taxon>
        <taxon>Arthropoda</taxon>
        <taxon>Hexapoda</taxon>
        <taxon>Insecta</taxon>
        <taxon>Pterygota</taxon>
        <taxon>Neoptera</taxon>
        <taxon>Paraneoptera</taxon>
        <taxon>Hemiptera</taxon>
        <taxon>Sternorrhyncha</taxon>
        <taxon>Aphidomorpha</taxon>
        <taxon>Aphidoidea</taxon>
        <taxon>Aphididae</taxon>
        <taxon>Aphidini</taxon>
        <taxon>Aphis</taxon>
        <taxon>Aphis</taxon>
    </lineage>
</organism>
<dbReference type="AlphaFoldDB" id="A0A6G0T7N8"/>
<sequence>MQVVKIKNLNKSHMKKAFIVKGRVKYTTVEDNKNSDGKHLNSLLFDGSSEIEVVAFKDCDEVSKLLNTGDVVKIENGMLKVNKDYKKTKHKYKILLLSNSRITTINKDEIYNDDFPIHKYTSGAALKTLIPGIIIDVYGVLVQINSETAINTHSQIFRKGIIKIDSTKIEVWFYGEKAEELYNVGDKFSLFCVKYNNFKGHEYLSVGHLSSVKCILHQLPHVPAADLENSTIESSVNRVSILNPSSSNKNVTIGSPDQKQSTSGSTPCKKNSTIESSVNRVLILSPSSSNKISDITIGSSDQKQSTSGSTPCKKRKTQDFNVEEGTSEILKIDEPKESFSDEKFTKVVLNLLKNIKNNKEVEKLRIIEFISEILPEKDTYNSVAKEF</sequence>
<keyword evidence="4" id="KW-1185">Reference proteome</keyword>
<proteinExistence type="predicted"/>
<evidence type="ECO:0000259" key="2">
    <source>
        <dbReference type="Pfam" id="PF01336"/>
    </source>
</evidence>
<evidence type="ECO:0000256" key="1">
    <source>
        <dbReference type="SAM" id="MobiDB-lite"/>
    </source>
</evidence>
<gene>
    <name evidence="3" type="ORF">AGLY_013075</name>
</gene>
<dbReference type="Pfam" id="PF01336">
    <property type="entry name" value="tRNA_anti-codon"/>
    <property type="match status" value="1"/>
</dbReference>
<dbReference type="GO" id="GO:0003676">
    <property type="term" value="F:nucleic acid binding"/>
    <property type="evidence" value="ECO:0007669"/>
    <property type="project" value="InterPro"/>
</dbReference>
<dbReference type="Proteomes" id="UP000475862">
    <property type="component" value="Unassembled WGS sequence"/>
</dbReference>
<dbReference type="OrthoDB" id="6612711at2759"/>
<dbReference type="EMBL" id="VYZN01000053">
    <property type="protein sequence ID" value="KAE9527377.1"/>
    <property type="molecule type" value="Genomic_DNA"/>
</dbReference>
<feature type="domain" description="OB" evidence="2">
    <location>
        <begin position="20"/>
        <end position="83"/>
    </location>
</feature>